<dbReference type="Pfam" id="PF00004">
    <property type="entry name" value="AAA"/>
    <property type="match status" value="2"/>
</dbReference>
<dbReference type="PROSITE" id="PS00674">
    <property type="entry name" value="AAA"/>
    <property type="match status" value="2"/>
</dbReference>
<dbReference type="CDD" id="cd19511">
    <property type="entry name" value="RecA-like_CDC48_r2-like"/>
    <property type="match status" value="1"/>
</dbReference>
<evidence type="ECO:0000256" key="1">
    <source>
        <dbReference type="ARBA" id="ARBA00022737"/>
    </source>
</evidence>
<dbReference type="InterPro" id="IPR003959">
    <property type="entry name" value="ATPase_AAA_core"/>
</dbReference>
<feature type="domain" description="AAA+ ATPase" evidence="4">
    <location>
        <begin position="295"/>
        <end position="428"/>
    </location>
</feature>
<dbReference type="Gene3D" id="3.40.50.300">
    <property type="entry name" value="P-loop containing nucleotide triphosphate hydrolases"/>
    <property type="match status" value="2"/>
</dbReference>
<dbReference type="PANTHER" id="PTHR23077:SF27">
    <property type="entry name" value="ATPASE FAMILY GENE 2 PROTEIN HOMOLOG A"/>
    <property type="match status" value="1"/>
</dbReference>
<protein>
    <recommendedName>
        <fullName evidence="4">AAA+ ATPase domain-containing protein</fullName>
    </recommendedName>
</protein>
<dbReference type="InterPro" id="IPR027417">
    <property type="entry name" value="P-loop_NTPase"/>
</dbReference>
<dbReference type="InterPro" id="IPR050168">
    <property type="entry name" value="AAA_ATPase_domain"/>
</dbReference>
<dbReference type="FunFam" id="3.40.50.300:FF:000018">
    <property type="entry name" value="Cell division control 48"/>
    <property type="match status" value="1"/>
</dbReference>
<evidence type="ECO:0000256" key="2">
    <source>
        <dbReference type="ARBA" id="ARBA00022741"/>
    </source>
</evidence>
<accession>A0A1B6H559</accession>
<feature type="domain" description="AAA+ ATPase" evidence="4">
    <location>
        <begin position="547"/>
        <end position="685"/>
    </location>
</feature>
<evidence type="ECO:0000256" key="3">
    <source>
        <dbReference type="ARBA" id="ARBA00022840"/>
    </source>
</evidence>
<dbReference type="GO" id="GO:0005737">
    <property type="term" value="C:cytoplasm"/>
    <property type="evidence" value="ECO:0007669"/>
    <property type="project" value="TreeGrafter"/>
</dbReference>
<dbReference type="Gene3D" id="1.10.8.60">
    <property type="match status" value="2"/>
</dbReference>
<name>A0A1B6H559_9HEMI</name>
<keyword evidence="2" id="KW-0547">Nucleotide-binding</keyword>
<sequence>MPPKGRRSGISNWYNCEACGVVLSQKDTHQHNNGVCPPNETEWDYAFIKDHVLFSYIEHSEINDIPGVKPQERQFFVYLSQSAMQLCHFEIGEQVILAFNNTDSVIRTVWPISEKSLTSVITAPMVSGISKNILKEGCRIKVQKLPVKPLPASFIHLSTSAEIGLDSVDQLITTTKQLYSGKVLKRGLEVNVSFYGMPVDMIVKDIAPIKCAIDNNLEDQLEKLNINIYDITDQYFMVVDASKWTIALKIKNNEKKVNNKNISLSDIGGYKELIQELVRSTSTVLKKTSSSHFTSSLGILLYGPNGVGKTFVSEALANEMNVPVIRINSGELFSKFYGETELRLRNLFTEAKNKSPSIILLDNVDTLCPKQRGTEQERRVISYLLTLLDSLKDHRVVVLATTSQINLIDTSLRRPGRLDCETELPIPSMNDRFDILKVLLAKWTVEDAEIMQVASVTHGYVAADLQCLITKAVMWAESLNKTSIDSSDLSWALGRTKPSAMREVIVQVPNVKWTDIGGMDDLKLKLQQSIEWPLRHPEAFVRLGISPPRGVLMYGPPGCSKTMIAKALATESKINFLSIKGSELFSKWVGESEKAVQSLFKKARAVAPSIVFLDELDALGGERSGPSEGSNVQERVLAQLLTEMDGVEPLGNVNIVAATNRPDRIDKALLRPGRLDRMVYVPLPDLATRICILQLQLVQMPVARNIVIDDLALKTEGYSGAEVVAVCHEAAMSALQEDFNVAEVCDRHFVSALHTIKPRTPQSLLELYETYSKPYKNHCN</sequence>
<keyword evidence="3" id="KW-0067">ATP-binding</keyword>
<dbReference type="EMBL" id="GECU01037926">
    <property type="protein sequence ID" value="JAS69780.1"/>
    <property type="molecule type" value="Transcribed_RNA"/>
</dbReference>
<reference evidence="5" key="1">
    <citation type="submission" date="2015-11" db="EMBL/GenBank/DDBJ databases">
        <title>De novo transcriptome assembly of four potential Pierce s Disease insect vectors from Arizona vineyards.</title>
        <authorList>
            <person name="Tassone E.E."/>
        </authorList>
    </citation>
    <scope>NUCLEOTIDE SEQUENCE</scope>
</reference>
<dbReference type="InterPro" id="IPR003593">
    <property type="entry name" value="AAA+_ATPase"/>
</dbReference>
<dbReference type="PANTHER" id="PTHR23077">
    <property type="entry name" value="AAA-FAMILY ATPASE"/>
    <property type="match status" value="1"/>
</dbReference>
<dbReference type="Pfam" id="PF17862">
    <property type="entry name" value="AAA_lid_3"/>
    <property type="match status" value="1"/>
</dbReference>
<evidence type="ECO:0000313" key="5">
    <source>
        <dbReference type="EMBL" id="JAS69780.1"/>
    </source>
</evidence>
<proteinExistence type="predicted"/>
<evidence type="ECO:0000259" key="4">
    <source>
        <dbReference type="SMART" id="SM00382"/>
    </source>
</evidence>
<dbReference type="GO" id="GO:0016887">
    <property type="term" value="F:ATP hydrolysis activity"/>
    <property type="evidence" value="ECO:0007669"/>
    <property type="project" value="InterPro"/>
</dbReference>
<organism evidence="5">
    <name type="scientific">Homalodisca liturata</name>
    <dbReference type="NCBI Taxonomy" id="320908"/>
    <lineage>
        <taxon>Eukaryota</taxon>
        <taxon>Metazoa</taxon>
        <taxon>Ecdysozoa</taxon>
        <taxon>Arthropoda</taxon>
        <taxon>Hexapoda</taxon>
        <taxon>Insecta</taxon>
        <taxon>Pterygota</taxon>
        <taxon>Neoptera</taxon>
        <taxon>Paraneoptera</taxon>
        <taxon>Hemiptera</taxon>
        <taxon>Auchenorrhyncha</taxon>
        <taxon>Membracoidea</taxon>
        <taxon>Cicadellidae</taxon>
        <taxon>Cicadellinae</taxon>
        <taxon>Proconiini</taxon>
        <taxon>Homalodisca</taxon>
    </lineage>
</organism>
<dbReference type="InterPro" id="IPR003960">
    <property type="entry name" value="ATPase_AAA_CS"/>
</dbReference>
<keyword evidence="1" id="KW-0677">Repeat</keyword>
<dbReference type="GO" id="GO:0005524">
    <property type="term" value="F:ATP binding"/>
    <property type="evidence" value="ECO:0007669"/>
    <property type="project" value="UniProtKB-KW"/>
</dbReference>
<dbReference type="SMART" id="SM00382">
    <property type="entry name" value="AAA"/>
    <property type="match status" value="2"/>
</dbReference>
<dbReference type="InterPro" id="IPR041569">
    <property type="entry name" value="AAA_lid_3"/>
</dbReference>
<dbReference type="AlphaFoldDB" id="A0A1B6H559"/>
<gene>
    <name evidence="5" type="ORF">g.44922</name>
</gene>
<dbReference type="SUPFAM" id="SSF52540">
    <property type="entry name" value="P-loop containing nucleoside triphosphate hydrolases"/>
    <property type="match status" value="2"/>
</dbReference>